<evidence type="ECO:0000259" key="2">
    <source>
        <dbReference type="Pfam" id="PF01965"/>
    </source>
</evidence>
<dbReference type="Gene3D" id="3.40.50.880">
    <property type="match status" value="1"/>
</dbReference>
<dbReference type="PANTHER" id="PTHR42733:SF12">
    <property type="entry name" value="PROTEINASE"/>
    <property type="match status" value="1"/>
</dbReference>
<keyword evidence="4" id="KW-1185">Reference proteome</keyword>
<gene>
    <name evidence="3" type="ORF">SAMN05421853_101253</name>
</gene>
<dbReference type="PROSITE" id="PS51276">
    <property type="entry name" value="PEPTIDASE_C56_PFPI"/>
    <property type="match status" value="1"/>
</dbReference>
<dbReference type="InterPro" id="IPR006286">
    <property type="entry name" value="C56_PfpI-like"/>
</dbReference>
<keyword evidence="3" id="KW-0645">Protease</keyword>
<proteinExistence type="inferred from homology"/>
<dbReference type="InterPro" id="IPR029062">
    <property type="entry name" value="Class_I_gatase-like"/>
</dbReference>
<evidence type="ECO:0000256" key="1">
    <source>
        <dbReference type="ARBA" id="ARBA00008542"/>
    </source>
</evidence>
<dbReference type="Pfam" id="PF01965">
    <property type="entry name" value="DJ-1_PfpI"/>
    <property type="match status" value="1"/>
</dbReference>
<protein>
    <submittedName>
        <fullName evidence="3">Protease I</fullName>
    </submittedName>
</protein>
<dbReference type="CDD" id="cd03134">
    <property type="entry name" value="GATase1_PfpI_like"/>
    <property type="match status" value="1"/>
</dbReference>
<accession>A0A1I5UZP1</accession>
<dbReference type="NCBIfam" id="TIGR01382">
    <property type="entry name" value="PfpI"/>
    <property type="match status" value="1"/>
</dbReference>
<comment type="similarity">
    <text evidence="1">Belongs to the peptidase C56 family.</text>
</comment>
<feature type="domain" description="DJ-1/PfpI" evidence="2">
    <location>
        <begin position="8"/>
        <end position="175"/>
    </location>
</feature>
<sequence length="186" mass="19868">MPAISDAKILLIATHGFEQSELEVPRDKLREHGATLHVASLDGKDIKGWDGDDWGQTVPADAALGDIDPSDYDALVIPGGQINPDILRVQDEVIATVKSFYQAGKPIAAICHAPWVLVEAGILNGRKATSYPSVKTDVANAGAHWVDETVVADEGIVTSRNPNDLDAFVAKIVEEIEEGTHARKAA</sequence>
<evidence type="ECO:0000313" key="3">
    <source>
        <dbReference type="EMBL" id="SFQ00754.1"/>
    </source>
</evidence>
<dbReference type="Proteomes" id="UP000243106">
    <property type="component" value="Unassembled WGS sequence"/>
</dbReference>
<dbReference type="RefSeq" id="WP_093008972.1">
    <property type="nucleotide sequence ID" value="NZ_FOXV01000001.1"/>
</dbReference>
<evidence type="ECO:0000313" key="4">
    <source>
        <dbReference type="Proteomes" id="UP000243106"/>
    </source>
</evidence>
<dbReference type="InterPro" id="IPR002818">
    <property type="entry name" value="DJ-1/PfpI"/>
</dbReference>
<dbReference type="EMBL" id="FOXV01000001">
    <property type="protein sequence ID" value="SFQ00754.1"/>
    <property type="molecule type" value="Genomic_DNA"/>
</dbReference>
<name>A0A1I5UZP1_9RHOB</name>
<keyword evidence="3" id="KW-0378">Hydrolase</keyword>
<reference evidence="4" key="1">
    <citation type="submission" date="2016-10" db="EMBL/GenBank/DDBJ databases">
        <authorList>
            <person name="Varghese N."/>
            <person name="Submissions S."/>
        </authorList>
    </citation>
    <scope>NUCLEOTIDE SEQUENCE [LARGE SCALE GENOMIC DNA]</scope>
    <source>
        <strain evidence="4">JCM 10271</strain>
    </source>
</reference>
<dbReference type="GO" id="GO:0008233">
    <property type="term" value="F:peptidase activity"/>
    <property type="evidence" value="ECO:0007669"/>
    <property type="project" value="UniProtKB-KW"/>
</dbReference>
<organism evidence="3 4">
    <name type="scientific">Roseivivax halotolerans</name>
    <dbReference type="NCBI Taxonomy" id="93684"/>
    <lineage>
        <taxon>Bacteria</taxon>
        <taxon>Pseudomonadati</taxon>
        <taxon>Pseudomonadota</taxon>
        <taxon>Alphaproteobacteria</taxon>
        <taxon>Rhodobacterales</taxon>
        <taxon>Roseobacteraceae</taxon>
        <taxon>Roseivivax</taxon>
    </lineage>
</organism>
<dbReference type="GO" id="GO:0006508">
    <property type="term" value="P:proteolysis"/>
    <property type="evidence" value="ECO:0007669"/>
    <property type="project" value="UniProtKB-KW"/>
</dbReference>
<dbReference type="SUPFAM" id="SSF52317">
    <property type="entry name" value="Class I glutamine amidotransferase-like"/>
    <property type="match status" value="1"/>
</dbReference>
<dbReference type="STRING" id="93684.SAMN05421853_101253"/>
<dbReference type="AlphaFoldDB" id="A0A1I5UZP1"/>
<dbReference type="PANTHER" id="PTHR42733">
    <property type="entry name" value="DJ-1 PROTEIN"/>
    <property type="match status" value="1"/>
</dbReference>